<evidence type="ECO:0000259" key="7">
    <source>
        <dbReference type="Pfam" id="PF17917"/>
    </source>
</evidence>
<accession>A0A2K3KW11</accession>
<evidence type="ECO:0000256" key="2">
    <source>
        <dbReference type="ARBA" id="ARBA00022695"/>
    </source>
</evidence>
<dbReference type="Proteomes" id="UP000236291">
    <property type="component" value="Unassembled WGS sequence"/>
</dbReference>
<evidence type="ECO:0000256" key="5">
    <source>
        <dbReference type="ARBA" id="ARBA00022801"/>
    </source>
</evidence>
<dbReference type="InterPro" id="IPR036397">
    <property type="entry name" value="RNaseH_sf"/>
</dbReference>
<dbReference type="InterPro" id="IPR041373">
    <property type="entry name" value="RT_RNaseH"/>
</dbReference>
<evidence type="ECO:0000256" key="1">
    <source>
        <dbReference type="ARBA" id="ARBA00022679"/>
    </source>
</evidence>
<dbReference type="GO" id="GO:0003964">
    <property type="term" value="F:RNA-directed DNA polymerase activity"/>
    <property type="evidence" value="ECO:0007669"/>
    <property type="project" value="UniProtKB-KW"/>
</dbReference>
<dbReference type="STRING" id="57577.A0A2K3KW11"/>
<dbReference type="EMBL" id="ASHM01113774">
    <property type="protein sequence ID" value="PNX70480.1"/>
    <property type="molecule type" value="Genomic_DNA"/>
</dbReference>
<keyword evidence="4" id="KW-0255">Endonuclease</keyword>
<sequence>FPLTRLTQKKVEFQWTDACEESFQKLKQYLTSAPVLALPTSGGGYAVYCDASRVGLGCVLMQHGKVIAYASRQLKRHEQNYPTHDLEMAAVIFALKIWRHYLYGETLEIYTDHKSLQYIFKQRDLNLRQRRWMELLKDYDCTILYHPGKANVVADALSRKSMGSLAHLAAIKRPIINEFQELVESRVQLEIDSSKALLAHVQIRSTLVDDIKEAQSKDS</sequence>
<dbReference type="FunFam" id="3.10.20.370:FF:000001">
    <property type="entry name" value="Retrovirus-related Pol polyprotein from transposon 17.6-like protein"/>
    <property type="match status" value="1"/>
</dbReference>
<gene>
    <name evidence="8" type="ORF">L195_g057435</name>
</gene>
<protein>
    <submittedName>
        <fullName evidence="8">Retrotransposon-related protein</fullName>
    </submittedName>
</protein>
<evidence type="ECO:0000256" key="6">
    <source>
        <dbReference type="ARBA" id="ARBA00022918"/>
    </source>
</evidence>
<reference evidence="8 9" key="2">
    <citation type="journal article" date="2017" name="Front. Plant Sci.">
        <title>Gene Classification and Mining of Molecular Markers Useful in Red Clover (Trifolium pratense) Breeding.</title>
        <authorList>
            <person name="Istvanek J."/>
            <person name="Dluhosova J."/>
            <person name="Dluhos P."/>
            <person name="Patkova L."/>
            <person name="Nedelnik J."/>
            <person name="Repkova J."/>
        </authorList>
    </citation>
    <scope>NUCLEOTIDE SEQUENCE [LARGE SCALE GENOMIC DNA]</scope>
    <source>
        <strain evidence="9">cv. Tatra</strain>
        <tissue evidence="8">Young leaves</tissue>
    </source>
</reference>
<dbReference type="AlphaFoldDB" id="A0A2K3KW11"/>
<dbReference type="CDD" id="cd09274">
    <property type="entry name" value="RNase_HI_RT_Ty3"/>
    <property type="match status" value="1"/>
</dbReference>
<feature type="non-terminal residue" evidence="8">
    <location>
        <position position="1"/>
    </location>
</feature>
<evidence type="ECO:0000313" key="8">
    <source>
        <dbReference type="EMBL" id="PNX70480.1"/>
    </source>
</evidence>
<dbReference type="Gene3D" id="3.30.420.10">
    <property type="entry name" value="Ribonuclease H-like superfamily/Ribonuclease H"/>
    <property type="match status" value="1"/>
</dbReference>
<dbReference type="Gene3D" id="3.30.70.270">
    <property type="match status" value="1"/>
</dbReference>
<dbReference type="Pfam" id="PF17917">
    <property type="entry name" value="RT_RNaseH"/>
    <property type="match status" value="1"/>
</dbReference>
<dbReference type="PANTHER" id="PTHR34072:SF59">
    <property type="entry name" value="CCHC-TYPE INTEGRASE"/>
    <property type="match status" value="1"/>
</dbReference>
<evidence type="ECO:0000256" key="3">
    <source>
        <dbReference type="ARBA" id="ARBA00022722"/>
    </source>
</evidence>
<comment type="caution">
    <text evidence="8">The sequence shown here is derived from an EMBL/GenBank/DDBJ whole genome shotgun (WGS) entry which is preliminary data.</text>
</comment>
<dbReference type="GO" id="GO:0003676">
    <property type="term" value="F:nucleic acid binding"/>
    <property type="evidence" value="ECO:0007669"/>
    <property type="project" value="InterPro"/>
</dbReference>
<evidence type="ECO:0000313" key="9">
    <source>
        <dbReference type="Proteomes" id="UP000236291"/>
    </source>
</evidence>
<feature type="domain" description="Reverse transcriptase RNase H-like" evidence="7">
    <location>
        <begin position="46"/>
        <end position="139"/>
    </location>
</feature>
<dbReference type="InterPro" id="IPR043502">
    <property type="entry name" value="DNA/RNA_pol_sf"/>
</dbReference>
<proteinExistence type="predicted"/>
<feature type="non-terminal residue" evidence="8">
    <location>
        <position position="219"/>
    </location>
</feature>
<keyword evidence="3" id="KW-0540">Nuclease</keyword>
<keyword evidence="1" id="KW-0808">Transferase</keyword>
<dbReference type="GO" id="GO:0004519">
    <property type="term" value="F:endonuclease activity"/>
    <property type="evidence" value="ECO:0007669"/>
    <property type="project" value="UniProtKB-KW"/>
</dbReference>
<keyword evidence="6" id="KW-0695">RNA-directed DNA polymerase</keyword>
<dbReference type="InterPro" id="IPR043128">
    <property type="entry name" value="Rev_trsase/Diguanyl_cyclase"/>
</dbReference>
<reference evidence="8 9" key="1">
    <citation type="journal article" date="2014" name="Am. J. Bot.">
        <title>Genome assembly and annotation for red clover (Trifolium pratense; Fabaceae).</title>
        <authorList>
            <person name="Istvanek J."/>
            <person name="Jaros M."/>
            <person name="Krenek A."/>
            <person name="Repkova J."/>
        </authorList>
    </citation>
    <scope>NUCLEOTIDE SEQUENCE [LARGE SCALE GENOMIC DNA]</scope>
    <source>
        <strain evidence="9">cv. Tatra</strain>
        <tissue evidence="8">Young leaves</tissue>
    </source>
</reference>
<keyword evidence="5" id="KW-0378">Hydrolase</keyword>
<keyword evidence="2" id="KW-0548">Nucleotidyltransferase</keyword>
<dbReference type="GO" id="GO:0016787">
    <property type="term" value="F:hydrolase activity"/>
    <property type="evidence" value="ECO:0007669"/>
    <property type="project" value="UniProtKB-KW"/>
</dbReference>
<dbReference type="SUPFAM" id="SSF56672">
    <property type="entry name" value="DNA/RNA polymerases"/>
    <property type="match status" value="1"/>
</dbReference>
<name>A0A2K3KW11_TRIPR</name>
<evidence type="ECO:0000256" key="4">
    <source>
        <dbReference type="ARBA" id="ARBA00022759"/>
    </source>
</evidence>
<organism evidence="8 9">
    <name type="scientific">Trifolium pratense</name>
    <name type="common">Red clover</name>
    <dbReference type="NCBI Taxonomy" id="57577"/>
    <lineage>
        <taxon>Eukaryota</taxon>
        <taxon>Viridiplantae</taxon>
        <taxon>Streptophyta</taxon>
        <taxon>Embryophyta</taxon>
        <taxon>Tracheophyta</taxon>
        <taxon>Spermatophyta</taxon>
        <taxon>Magnoliopsida</taxon>
        <taxon>eudicotyledons</taxon>
        <taxon>Gunneridae</taxon>
        <taxon>Pentapetalae</taxon>
        <taxon>rosids</taxon>
        <taxon>fabids</taxon>
        <taxon>Fabales</taxon>
        <taxon>Fabaceae</taxon>
        <taxon>Papilionoideae</taxon>
        <taxon>50 kb inversion clade</taxon>
        <taxon>NPAAA clade</taxon>
        <taxon>Hologalegina</taxon>
        <taxon>IRL clade</taxon>
        <taxon>Trifolieae</taxon>
        <taxon>Trifolium</taxon>
    </lineage>
</organism>
<dbReference type="PANTHER" id="PTHR34072">
    <property type="entry name" value="ENZYMATIC POLYPROTEIN-RELATED"/>
    <property type="match status" value="1"/>
</dbReference>